<dbReference type="Proteomes" id="UP001141327">
    <property type="component" value="Unassembled WGS sequence"/>
</dbReference>
<evidence type="ECO:0000313" key="3">
    <source>
        <dbReference type="Proteomes" id="UP001141327"/>
    </source>
</evidence>
<protein>
    <submittedName>
        <fullName evidence="2">Uncharacterized protein</fullName>
    </submittedName>
</protein>
<name>A0ABQ8UJI4_9EUKA</name>
<accession>A0ABQ8UJI4</accession>
<feature type="region of interest" description="Disordered" evidence="1">
    <location>
        <begin position="1"/>
        <end position="26"/>
    </location>
</feature>
<reference evidence="2" key="1">
    <citation type="journal article" date="2022" name="bioRxiv">
        <title>Genomics of Preaxostyla Flagellates Illuminates Evolutionary Transitions and the Path Towards Mitochondrial Loss.</title>
        <authorList>
            <person name="Novak L.V.F."/>
            <person name="Treitli S.C."/>
            <person name="Pyrih J."/>
            <person name="Halakuc P."/>
            <person name="Pipaliya S.V."/>
            <person name="Vacek V."/>
            <person name="Brzon O."/>
            <person name="Soukal P."/>
            <person name="Eme L."/>
            <person name="Dacks J.B."/>
            <person name="Karnkowska A."/>
            <person name="Elias M."/>
            <person name="Hampl V."/>
        </authorList>
    </citation>
    <scope>NUCLEOTIDE SEQUENCE</scope>
    <source>
        <strain evidence="2">RCP-MX</strain>
    </source>
</reference>
<proteinExistence type="predicted"/>
<keyword evidence="3" id="KW-1185">Reference proteome</keyword>
<comment type="caution">
    <text evidence="2">The sequence shown here is derived from an EMBL/GenBank/DDBJ whole genome shotgun (WGS) entry which is preliminary data.</text>
</comment>
<gene>
    <name evidence="2" type="ORF">PAPYR_4675</name>
</gene>
<organism evidence="2 3">
    <name type="scientific">Paratrimastix pyriformis</name>
    <dbReference type="NCBI Taxonomy" id="342808"/>
    <lineage>
        <taxon>Eukaryota</taxon>
        <taxon>Metamonada</taxon>
        <taxon>Preaxostyla</taxon>
        <taxon>Paratrimastigidae</taxon>
        <taxon>Paratrimastix</taxon>
    </lineage>
</organism>
<sequence length="156" mass="17627">MSPQGVDEDDEELIKPRRAHDPVLAGPSPAFFASLKSPTPYISPERSFSTIDQRPLSRISLYTAFLPGSPPLFQFSTLLHSQPLYFRRLFPPWLFAHRSAYKTTPYQRQRRLDSVFLIARFARLLPVHTSSARSFNSSGGDQVRVDWQGSAAFGIS</sequence>
<evidence type="ECO:0000256" key="1">
    <source>
        <dbReference type="SAM" id="MobiDB-lite"/>
    </source>
</evidence>
<dbReference type="EMBL" id="JAPMOS010000020">
    <property type="protein sequence ID" value="KAJ4459372.1"/>
    <property type="molecule type" value="Genomic_DNA"/>
</dbReference>
<feature type="compositionally biased region" description="Acidic residues" evidence="1">
    <location>
        <begin position="1"/>
        <end position="12"/>
    </location>
</feature>
<evidence type="ECO:0000313" key="2">
    <source>
        <dbReference type="EMBL" id="KAJ4459372.1"/>
    </source>
</evidence>